<name>A0A5A7QWQ3_STRAF</name>
<feature type="compositionally biased region" description="Polar residues" evidence="1">
    <location>
        <begin position="85"/>
        <end position="94"/>
    </location>
</feature>
<dbReference type="EMBL" id="BKCP01008771">
    <property type="protein sequence ID" value="GER49755.1"/>
    <property type="molecule type" value="Genomic_DNA"/>
</dbReference>
<dbReference type="Proteomes" id="UP000325081">
    <property type="component" value="Unassembled WGS sequence"/>
</dbReference>
<gene>
    <name evidence="2" type="ORF">STAS_27014</name>
</gene>
<protein>
    <submittedName>
        <fullName evidence="2">DNA gyrase subunit A</fullName>
    </submittedName>
</protein>
<accession>A0A5A7QWQ3</accession>
<evidence type="ECO:0000256" key="1">
    <source>
        <dbReference type="SAM" id="MobiDB-lite"/>
    </source>
</evidence>
<organism evidence="2 3">
    <name type="scientific">Striga asiatica</name>
    <name type="common">Asiatic witchweed</name>
    <name type="synonym">Buchnera asiatica</name>
    <dbReference type="NCBI Taxonomy" id="4170"/>
    <lineage>
        <taxon>Eukaryota</taxon>
        <taxon>Viridiplantae</taxon>
        <taxon>Streptophyta</taxon>
        <taxon>Embryophyta</taxon>
        <taxon>Tracheophyta</taxon>
        <taxon>Spermatophyta</taxon>
        <taxon>Magnoliopsida</taxon>
        <taxon>eudicotyledons</taxon>
        <taxon>Gunneridae</taxon>
        <taxon>Pentapetalae</taxon>
        <taxon>asterids</taxon>
        <taxon>lamiids</taxon>
        <taxon>Lamiales</taxon>
        <taxon>Orobanchaceae</taxon>
        <taxon>Buchnereae</taxon>
        <taxon>Striga</taxon>
    </lineage>
</organism>
<keyword evidence="3" id="KW-1185">Reference proteome</keyword>
<dbReference type="AlphaFoldDB" id="A0A5A7QWQ3"/>
<evidence type="ECO:0000313" key="2">
    <source>
        <dbReference type="EMBL" id="GER49755.1"/>
    </source>
</evidence>
<proteinExistence type="predicted"/>
<reference evidence="3" key="1">
    <citation type="journal article" date="2019" name="Curr. Biol.">
        <title>Genome Sequence of Striga asiatica Provides Insight into the Evolution of Plant Parasitism.</title>
        <authorList>
            <person name="Yoshida S."/>
            <person name="Kim S."/>
            <person name="Wafula E.K."/>
            <person name="Tanskanen J."/>
            <person name="Kim Y.M."/>
            <person name="Honaas L."/>
            <person name="Yang Z."/>
            <person name="Spallek T."/>
            <person name="Conn C.E."/>
            <person name="Ichihashi Y."/>
            <person name="Cheong K."/>
            <person name="Cui S."/>
            <person name="Der J.P."/>
            <person name="Gundlach H."/>
            <person name="Jiao Y."/>
            <person name="Hori C."/>
            <person name="Ishida J.K."/>
            <person name="Kasahara H."/>
            <person name="Kiba T."/>
            <person name="Kim M.S."/>
            <person name="Koo N."/>
            <person name="Laohavisit A."/>
            <person name="Lee Y.H."/>
            <person name="Lumba S."/>
            <person name="McCourt P."/>
            <person name="Mortimer J.C."/>
            <person name="Mutuku J.M."/>
            <person name="Nomura T."/>
            <person name="Sasaki-Sekimoto Y."/>
            <person name="Seto Y."/>
            <person name="Wang Y."/>
            <person name="Wakatake T."/>
            <person name="Sakakibara H."/>
            <person name="Demura T."/>
            <person name="Yamaguchi S."/>
            <person name="Yoneyama K."/>
            <person name="Manabe R.I."/>
            <person name="Nelson D.C."/>
            <person name="Schulman A.H."/>
            <person name="Timko M.P."/>
            <person name="dePamphilis C.W."/>
            <person name="Choi D."/>
            <person name="Shirasu K."/>
        </authorList>
    </citation>
    <scope>NUCLEOTIDE SEQUENCE [LARGE SCALE GENOMIC DNA]</scope>
    <source>
        <strain evidence="3">cv. UVA1</strain>
    </source>
</reference>
<comment type="caution">
    <text evidence="2">The sequence shown here is derived from an EMBL/GenBank/DDBJ whole genome shotgun (WGS) entry which is preliminary data.</text>
</comment>
<evidence type="ECO:0000313" key="3">
    <source>
        <dbReference type="Proteomes" id="UP000325081"/>
    </source>
</evidence>
<feature type="region of interest" description="Disordered" evidence="1">
    <location>
        <begin position="66"/>
        <end position="127"/>
    </location>
</feature>
<feature type="compositionally biased region" description="Basic and acidic residues" evidence="1">
    <location>
        <begin position="95"/>
        <end position="107"/>
    </location>
</feature>
<sequence length="127" mass="14351">MRIAFRPIDTWPWLLYKKRAGIVQYVKLAAVMARAFRQSEMWPARIPPITPPKSKSVDRNVYATNFEKKRHNENEATPGILHASKNPTVSTSSEFDLKRDFFGDDINKSSSSSKPAPTDSGLTGKKK</sequence>